<dbReference type="SUPFAM" id="SSF52058">
    <property type="entry name" value="L domain-like"/>
    <property type="match status" value="1"/>
</dbReference>
<reference evidence="4 5" key="1">
    <citation type="journal article" date="2017" name="Nat. Commun.">
        <title>Genome assembly with in vitro proximity ligation data and whole-genome triplication in lettuce.</title>
        <authorList>
            <person name="Reyes-Chin-Wo S."/>
            <person name="Wang Z."/>
            <person name="Yang X."/>
            <person name="Kozik A."/>
            <person name="Arikit S."/>
            <person name="Song C."/>
            <person name="Xia L."/>
            <person name="Froenicke L."/>
            <person name="Lavelle D.O."/>
            <person name="Truco M.J."/>
            <person name="Xia R."/>
            <person name="Zhu S."/>
            <person name="Xu C."/>
            <person name="Xu H."/>
            <person name="Xu X."/>
            <person name="Cox K."/>
            <person name="Korf I."/>
            <person name="Meyers B.C."/>
            <person name="Michelmore R.W."/>
        </authorList>
    </citation>
    <scope>NUCLEOTIDE SEQUENCE [LARGE SCALE GENOMIC DNA]</scope>
    <source>
        <strain evidence="5">cv. Salinas</strain>
        <tissue evidence="4">Seedlings</tissue>
    </source>
</reference>
<feature type="domain" description="Disease resistance R13L4/SHOC-2-like LRR" evidence="3">
    <location>
        <begin position="139"/>
        <end position="313"/>
    </location>
</feature>
<dbReference type="Proteomes" id="UP000235145">
    <property type="component" value="Unassembled WGS sequence"/>
</dbReference>
<keyword evidence="2" id="KW-0472">Membrane</keyword>
<evidence type="ECO:0000256" key="1">
    <source>
        <dbReference type="ARBA" id="ARBA00022737"/>
    </source>
</evidence>
<comment type="caution">
    <text evidence="4">The sequence shown here is derived from an EMBL/GenBank/DDBJ whole genome shotgun (WGS) entry which is preliminary data.</text>
</comment>
<organism evidence="4 5">
    <name type="scientific">Lactuca sativa</name>
    <name type="common">Garden lettuce</name>
    <dbReference type="NCBI Taxonomy" id="4236"/>
    <lineage>
        <taxon>Eukaryota</taxon>
        <taxon>Viridiplantae</taxon>
        <taxon>Streptophyta</taxon>
        <taxon>Embryophyta</taxon>
        <taxon>Tracheophyta</taxon>
        <taxon>Spermatophyta</taxon>
        <taxon>Magnoliopsida</taxon>
        <taxon>eudicotyledons</taxon>
        <taxon>Gunneridae</taxon>
        <taxon>Pentapetalae</taxon>
        <taxon>asterids</taxon>
        <taxon>campanulids</taxon>
        <taxon>Asterales</taxon>
        <taxon>Asteraceae</taxon>
        <taxon>Cichorioideae</taxon>
        <taxon>Cichorieae</taxon>
        <taxon>Lactucinae</taxon>
        <taxon>Lactuca</taxon>
    </lineage>
</organism>
<protein>
    <recommendedName>
        <fullName evidence="3">Disease resistance R13L4/SHOC-2-like LRR domain-containing protein</fullName>
    </recommendedName>
</protein>
<keyword evidence="1" id="KW-0677">Repeat</keyword>
<evidence type="ECO:0000256" key="2">
    <source>
        <dbReference type="SAM" id="Phobius"/>
    </source>
</evidence>
<evidence type="ECO:0000259" key="3">
    <source>
        <dbReference type="Pfam" id="PF23598"/>
    </source>
</evidence>
<dbReference type="PANTHER" id="PTHR48057:SF30">
    <property type="entry name" value="DNA-DAMAGE-REPAIR_TOLERATION DRT100-LIKE PROTEIN"/>
    <property type="match status" value="1"/>
</dbReference>
<dbReference type="Pfam" id="PF23598">
    <property type="entry name" value="LRR_14"/>
    <property type="match status" value="1"/>
</dbReference>
<keyword evidence="2" id="KW-0812">Transmembrane</keyword>
<dbReference type="InterPro" id="IPR032675">
    <property type="entry name" value="LRR_dom_sf"/>
</dbReference>
<dbReference type="InterPro" id="IPR052595">
    <property type="entry name" value="LRRC69/RLP"/>
</dbReference>
<feature type="transmembrane region" description="Helical" evidence="2">
    <location>
        <begin position="58"/>
        <end position="76"/>
    </location>
</feature>
<dbReference type="Gene3D" id="3.80.10.10">
    <property type="entry name" value="Ribonuclease Inhibitor"/>
    <property type="match status" value="1"/>
</dbReference>
<gene>
    <name evidence="4" type="ORF">LSAT_V11C100013910</name>
</gene>
<keyword evidence="2" id="KW-1133">Transmembrane helix</keyword>
<proteinExistence type="predicted"/>
<dbReference type="InterPro" id="IPR055414">
    <property type="entry name" value="LRR_R13L4/SHOC2-like"/>
</dbReference>
<dbReference type="EMBL" id="NBSK02000001">
    <property type="protein sequence ID" value="KAJ0228079.1"/>
    <property type="molecule type" value="Genomic_DNA"/>
</dbReference>
<name>A0A9R1XXS4_LACSA</name>
<dbReference type="AlphaFoldDB" id="A0A9R1XXS4"/>
<accession>A0A9R1XXS4</accession>
<keyword evidence="5" id="KW-1185">Reference proteome</keyword>
<evidence type="ECO:0000313" key="4">
    <source>
        <dbReference type="EMBL" id="KAJ0228079.1"/>
    </source>
</evidence>
<dbReference type="PANTHER" id="PTHR48057">
    <property type="entry name" value="LEUCINE-RICH REPEAT SERINE/THREONINE-PROTEIN KINASE 1"/>
    <property type="match status" value="1"/>
</dbReference>
<evidence type="ECO:0000313" key="5">
    <source>
        <dbReference type="Proteomes" id="UP000235145"/>
    </source>
</evidence>
<sequence length="330" mass="36681">MCGNYYYSYIFISSYIKCFPSKAKQTKPNRKFNVVSVSTKPPLAAKMECWACSKHKSLLCWLLMLMMIHILIMAGHTQGDCVEEERKALLEIKTSYMKSYGSEIDNFLPTWVDYGGGTPGDGGSNCCDWERINCSTTTVHVTDLSLYNLRGVLDLSGNRDIDNDILPSLKTLTSLKVLDLSDTSLNGNFPTNGSERVSILRKLKSLNLAGNWFNESVITSLKALSSLTNLDLSYNQMPGPFPAQELSHLTNLEELDLSSTHLNGTPNIQDCKTLSRLKRLKSINLSDNNFNKSIISCLTALPSLKILDLSFSTSLGTSFPVQGMFILKEI</sequence>